<dbReference type="OrthoDB" id="9766923at2"/>
<evidence type="ECO:0000259" key="8">
    <source>
        <dbReference type="Pfam" id="PF00082"/>
    </source>
</evidence>
<dbReference type="InterPro" id="IPR050131">
    <property type="entry name" value="Peptidase_S8_subtilisin-like"/>
</dbReference>
<organism evidence="10 11">
    <name type="scientific">Actinokineospora bangkokensis</name>
    <dbReference type="NCBI Taxonomy" id="1193682"/>
    <lineage>
        <taxon>Bacteria</taxon>
        <taxon>Bacillati</taxon>
        <taxon>Actinomycetota</taxon>
        <taxon>Actinomycetes</taxon>
        <taxon>Pseudonocardiales</taxon>
        <taxon>Pseudonocardiaceae</taxon>
        <taxon>Actinokineospora</taxon>
    </lineage>
</organism>
<dbReference type="STRING" id="1193682.BJP25_05385"/>
<dbReference type="CDD" id="cd04077">
    <property type="entry name" value="Peptidases_S8_PCSK9_ProteinaseK_like"/>
    <property type="match status" value="1"/>
</dbReference>
<dbReference type="InterPro" id="IPR000209">
    <property type="entry name" value="Peptidase_S8/S53_dom"/>
</dbReference>
<dbReference type="RefSeq" id="WP_075978696.1">
    <property type="nucleotide sequence ID" value="NZ_MKQR01000032.1"/>
</dbReference>
<comment type="similarity">
    <text evidence="1 5 6">Belongs to the peptidase S8 family.</text>
</comment>
<sequence>MNTSREGRRGRRAAGLGVLGAAAAVAALAAVPAQAATGVVLHADAADTVADSYIVVLKDGAKTLGAQQVSAQASTLATRYGGTVGRTYDSAINGFSVSMSEAEAERLAADSSVAFVQANQRFHVDATASWGLDRIDQADLPLDGSYSAPSDGAGVTAYIVDTGVNAAHETFGGRVSGGFDAVDNDGDPDDENGHGTHVAGTVGGTEYGVAPGVDIVPVRVLDAGGSGTTEGVVAGIDWVTENHSGPSVANMSLGGGADEALDAAVEGAIDSGVVFAVAAGNDGANASGYSPARVGPAITVAASDDTDAQASFSNYGSIVDLYAPGVGITSSWIGGTTETNTISGTSMATPHVTGAAALYLAQNPGATPAEVASGLTGSASADKITNASSGTPNLLLRVGG</sequence>
<keyword evidence="3 5" id="KW-0378">Hydrolase</keyword>
<dbReference type="PANTHER" id="PTHR43806:SF11">
    <property type="entry name" value="CEREVISIN-RELATED"/>
    <property type="match status" value="1"/>
</dbReference>
<feature type="active site" description="Charge relay system" evidence="5">
    <location>
        <position position="346"/>
    </location>
</feature>
<dbReference type="InterPro" id="IPR036852">
    <property type="entry name" value="Peptidase_S8/S53_dom_sf"/>
</dbReference>
<feature type="signal peptide" evidence="7">
    <location>
        <begin position="1"/>
        <end position="35"/>
    </location>
</feature>
<proteinExistence type="inferred from homology"/>
<protein>
    <submittedName>
        <fullName evidence="10">Serine protease</fullName>
    </submittedName>
</protein>
<dbReference type="Gene3D" id="3.30.70.80">
    <property type="entry name" value="Peptidase S8 propeptide/proteinase inhibitor I9"/>
    <property type="match status" value="1"/>
</dbReference>
<evidence type="ECO:0000256" key="3">
    <source>
        <dbReference type="ARBA" id="ARBA00022801"/>
    </source>
</evidence>
<dbReference type="InterPro" id="IPR015500">
    <property type="entry name" value="Peptidase_S8_subtilisin-rel"/>
</dbReference>
<dbReference type="PRINTS" id="PR00723">
    <property type="entry name" value="SUBTILISIN"/>
</dbReference>
<dbReference type="PANTHER" id="PTHR43806">
    <property type="entry name" value="PEPTIDASE S8"/>
    <property type="match status" value="1"/>
</dbReference>
<dbReference type="GO" id="GO:0004252">
    <property type="term" value="F:serine-type endopeptidase activity"/>
    <property type="evidence" value="ECO:0007669"/>
    <property type="project" value="UniProtKB-UniRule"/>
</dbReference>
<dbReference type="InterPro" id="IPR034193">
    <property type="entry name" value="PCSK9_ProteinaseK-like"/>
</dbReference>
<evidence type="ECO:0000256" key="2">
    <source>
        <dbReference type="ARBA" id="ARBA00022670"/>
    </source>
</evidence>
<feature type="active site" description="Charge relay system" evidence="5">
    <location>
        <position position="194"/>
    </location>
</feature>
<gene>
    <name evidence="10" type="ORF">BJP25_05385</name>
</gene>
<evidence type="ECO:0000313" key="10">
    <source>
        <dbReference type="EMBL" id="OLR89514.1"/>
    </source>
</evidence>
<feature type="active site" description="Charge relay system" evidence="5">
    <location>
        <position position="161"/>
    </location>
</feature>
<reference evidence="10 11" key="1">
    <citation type="submission" date="2016-10" db="EMBL/GenBank/DDBJ databases">
        <title>The Draft Genome Sequence of Actinokineospora bangkokensis 44EHWT reveals the biosynthetic pathway of antifungal compounds Thailandins with unusual extender unit butylmalonyl-CoA.</title>
        <authorList>
            <person name="Greule A."/>
            <person name="Intra B."/>
            <person name="Flemming S."/>
            <person name="Rommel M.G."/>
            <person name="Panbangred W."/>
            <person name="Bechthold A."/>
        </authorList>
    </citation>
    <scope>NUCLEOTIDE SEQUENCE [LARGE SCALE GENOMIC DNA]</scope>
    <source>
        <strain evidence="10 11">44EHW</strain>
    </source>
</reference>
<evidence type="ECO:0000259" key="9">
    <source>
        <dbReference type="Pfam" id="PF05922"/>
    </source>
</evidence>
<dbReference type="InterPro" id="IPR022398">
    <property type="entry name" value="Peptidase_S8_His-AS"/>
</dbReference>
<dbReference type="InterPro" id="IPR010259">
    <property type="entry name" value="S8pro/Inhibitor_I9"/>
</dbReference>
<dbReference type="SUPFAM" id="SSF54897">
    <property type="entry name" value="Protease propeptides/inhibitors"/>
    <property type="match status" value="1"/>
</dbReference>
<keyword evidence="7" id="KW-0732">Signal</keyword>
<dbReference type="SUPFAM" id="SSF52743">
    <property type="entry name" value="Subtilisin-like"/>
    <property type="match status" value="1"/>
</dbReference>
<dbReference type="Pfam" id="PF00082">
    <property type="entry name" value="Peptidase_S8"/>
    <property type="match status" value="1"/>
</dbReference>
<dbReference type="AlphaFoldDB" id="A0A1Q9LBW9"/>
<keyword evidence="11" id="KW-1185">Reference proteome</keyword>
<feature type="chain" id="PRO_5012277177" evidence="7">
    <location>
        <begin position="36"/>
        <end position="400"/>
    </location>
</feature>
<dbReference type="PROSITE" id="PS00137">
    <property type="entry name" value="SUBTILASE_HIS"/>
    <property type="match status" value="1"/>
</dbReference>
<dbReference type="Gene3D" id="3.40.50.200">
    <property type="entry name" value="Peptidase S8/S53 domain"/>
    <property type="match status" value="1"/>
</dbReference>
<evidence type="ECO:0000256" key="1">
    <source>
        <dbReference type="ARBA" id="ARBA00011073"/>
    </source>
</evidence>
<comment type="caution">
    <text evidence="10">The sequence shown here is derived from an EMBL/GenBank/DDBJ whole genome shotgun (WGS) entry which is preliminary data.</text>
</comment>
<evidence type="ECO:0000313" key="11">
    <source>
        <dbReference type="Proteomes" id="UP000186040"/>
    </source>
</evidence>
<dbReference type="InterPro" id="IPR037045">
    <property type="entry name" value="S8pro/Inhibitor_I9_sf"/>
</dbReference>
<dbReference type="GO" id="GO:0005615">
    <property type="term" value="C:extracellular space"/>
    <property type="evidence" value="ECO:0007669"/>
    <property type="project" value="TreeGrafter"/>
</dbReference>
<dbReference type="InterPro" id="IPR023827">
    <property type="entry name" value="Peptidase_S8_Asp-AS"/>
</dbReference>
<dbReference type="Proteomes" id="UP000186040">
    <property type="component" value="Unassembled WGS sequence"/>
</dbReference>
<keyword evidence="2 5" id="KW-0645">Protease</keyword>
<dbReference type="PROSITE" id="PS00136">
    <property type="entry name" value="SUBTILASE_ASP"/>
    <property type="match status" value="1"/>
</dbReference>
<feature type="domain" description="Peptidase S8/S53" evidence="8">
    <location>
        <begin position="152"/>
        <end position="386"/>
    </location>
</feature>
<evidence type="ECO:0000256" key="4">
    <source>
        <dbReference type="ARBA" id="ARBA00022825"/>
    </source>
</evidence>
<dbReference type="InterPro" id="IPR023828">
    <property type="entry name" value="Peptidase_S8_Ser-AS"/>
</dbReference>
<dbReference type="PROSITE" id="PS51892">
    <property type="entry name" value="SUBTILASE"/>
    <property type="match status" value="1"/>
</dbReference>
<feature type="domain" description="Inhibitor I9" evidence="9">
    <location>
        <begin position="52"/>
        <end position="123"/>
    </location>
</feature>
<name>A0A1Q9LBW9_9PSEU</name>
<dbReference type="GO" id="GO:0006508">
    <property type="term" value="P:proteolysis"/>
    <property type="evidence" value="ECO:0007669"/>
    <property type="project" value="UniProtKB-KW"/>
</dbReference>
<dbReference type="Pfam" id="PF05922">
    <property type="entry name" value="Inhibitor_I9"/>
    <property type="match status" value="1"/>
</dbReference>
<dbReference type="PROSITE" id="PS00138">
    <property type="entry name" value="SUBTILASE_SER"/>
    <property type="match status" value="1"/>
</dbReference>
<accession>A0A1Q9LBW9</accession>
<dbReference type="EMBL" id="MKQR01000032">
    <property type="protein sequence ID" value="OLR89514.1"/>
    <property type="molecule type" value="Genomic_DNA"/>
</dbReference>
<evidence type="ECO:0000256" key="6">
    <source>
        <dbReference type="RuleBase" id="RU003355"/>
    </source>
</evidence>
<evidence type="ECO:0000256" key="5">
    <source>
        <dbReference type="PROSITE-ProRule" id="PRU01240"/>
    </source>
</evidence>
<evidence type="ECO:0000256" key="7">
    <source>
        <dbReference type="SAM" id="SignalP"/>
    </source>
</evidence>
<keyword evidence="4 5" id="KW-0720">Serine protease</keyword>
<dbReference type="FunFam" id="3.40.50.200:FF:000014">
    <property type="entry name" value="Proteinase K"/>
    <property type="match status" value="1"/>
</dbReference>